<evidence type="ECO:0000256" key="7">
    <source>
        <dbReference type="ARBA" id="ARBA00022729"/>
    </source>
</evidence>
<evidence type="ECO:0000256" key="8">
    <source>
        <dbReference type="ARBA" id="ARBA00022801"/>
    </source>
</evidence>
<dbReference type="GO" id="GO:0008843">
    <property type="term" value="F:endochitinase activity"/>
    <property type="evidence" value="ECO:0007669"/>
    <property type="project" value="UniProtKB-EC"/>
</dbReference>
<evidence type="ECO:0000259" key="20">
    <source>
        <dbReference type="PROSITE" id="PS51762"/>
    </source>
</evidence>
<evidence type="ECO:0000256" key="3">
    <source>
        <dbReference type="ARBA" id="ARBA00022475"/>
    </source>
</evidence>
<dbReference type="Proteomes" id="UP001201262">
    <property type="component" value="Unassembled WGS sequence"/>
</dbReference>
<evidence type="ECO:0000256" key="19">
    <source>
        <dbReference type="SAM" id="SignalP"/>
    </source>
</evidence>
<dbReference type="GO" id="GO:0005886">
    <property type="term" value="C:plasma membrane"/>
    <property type="evidence" value="ECO:0007669"/>
    <property type="project" value="UniProtKB-SubCell"/>
</dbReference>
<keyword evidence="7 19" id="KW-0732">Signal</keyword>
<dbReference type="CDD" id="cd02183">
    <property type="entry name" value="GH16_fungal_CRH1_transglycosylase"/>
    <property type="match status" value="1"/>
</dbReference>
<feature type="chain" id="PRO_5042078699" description="Crh-like protein" evidence="19">
    <location>
        <begin position="23"/>
        <end position="375"/>
    </location>
</feature>
<evidence type="ECO:0000256" key="11">
    <source>
        <dbReference type="ARBA" id="ARBA00023288"/>
    </source>
</evidence>
<name>A0AAD4KSR5_9EURO</name>
<proteinExistence type="inferred from homology"/>
<dbReference type="EC" id="3.2.-.-" evidence="15"/>
<dbReference type="Gene3D" id="2.60.120.200">
    <property type="match status" value="1"/>
</dbReference>
<dbReference type="AlphaFoldDB" id="A0AAD4KSR5"/>
<comment type="similarity">
    <text evidence="14">Belongs to the glycosyl hydrolase 16 family. CRH1 subfamily.</text>
</comment>
<dbReference type="InterPro" id="IPR017168">
    <property type="entry name" value="CHR-like"/>
</dbReference>
<feature type="signal peptide" evidence="19">
    <location>
        <begin position="1"/>
        <end position="22"/>
    </location>
</feature>
<dbReference type="InterPro" id="IPR000757">
    <property type="entry name" value="Beta-glucanase-like"/>
</dbReference>
<keyword evidence="13" id="KW-0961">Cell wall biogenesis/degradation</keyword>
<feature type="active site" description="Proton donor" evidence="16">
    <location>
        <position position="123"/>
    </location>
</feature>
<evidence type="ECO:0000256" key="6">
    <source>
        <dbReference type="ARBA" id="ARBA00022679"/>
    </source>
</evidence>
<keyword evidence="11" id="KW-0449">Lipoprotein</keyword>
<dbReference type="InterPro" id="IPR050546">
    <property type="entry name" value="Glycosyl_Hydrlase_16"/>
</dbReference>
<dbReference type="GO" id="GO:0016757">
    <property type="term" value="F:glycosyltransferase activity"/>
    <property type="evidence" value="ECO:0007669"/>
    <property type="project" value="UniProtKB-KW"/>
</dbReference>
<evidence type="ECO:0000256" key="12">
    <source>
        <dbReference type="ARBA" id="ARBA00023295"/>
    </source>
</evidence>
<keyword evidence="12" id="KW-0326">Glycosidase</keyword>
<comment type="subcellular location">
    <subcellularLocation>
        <location evidence="2">Cell membrane</location>
        <topology evidence="2">Lipid-anchor</topology>
        <topology evidence="2">GPI-anchor</topology>
    </subcellularLocation>
</comment>
<keyword evidence="4" id="KW-0336">GPI-anchor</keyword>
<dbReference type="RefSeq" id="XP_046072962.1">
    <property type="nucleotide sequence ID" value="XM_046213043.1"/>
</dbReference>
<keyword evidence="5" id="KW-0328">Glycosyltransferase</keyword>
<comment type="caution">
    <text evidence="21">The sequence shown here is derived from an EMBL/GenBank/DDBJ whole genome shotgun (WGS) entry which is preliminary data.</text>
</comment>
<evidence type="ECO:0000256" key="17">
    <source>
        <dbReference type="PIRSR" id="PIRSR037299-2"/>
    </source>
</evidence>
<keyword evidence="10" id="KW-0325">Glycoprotein</keyword>
<organism evidence="21 22">
    <name type="scientific">Talaromyces proteolyticus</name>
    <dbReference type="NCBI Taxonomy" id="1131652"/>
    <lineage>
        <taxon>Eukaryota</taxon>
        <taxon>Fungi</taxon>
        <taxon>Dikarya</taxon>
        <taxon>Ascomycota</taxon>
        <taxon>Pezizomycotina</taxon>
        <taxon>Eurotiomycetes</taxon>
        <taxon>Eurotiomycetidae</taxon>
        <taxon>Eurotiales</taxon>
        <taxon>Trichocomaceae</taxon>
        <taxon>Talaromyces</taxon>
        <taxon>Talaromyces sect. Bacilispori</taxon>
    </lineage>
</organism>
<evidence type="ECO:0000256" key="13">
    <source>
        <dbReference type="ARBA" id="ARBA00023316"/>
    </source>
</evidence>
<evidence type="ECO:0000256" key="16">
    <source>
        <dbReference type="PIRSR" id="PIRSR037299-1"/>
    </source>
</evidence>
<dbReference type="PANTHER" id="PTHR10963:SF27">
    <property type="entry name" value="GLYCOSIDASE-RELATED"/>
    <property type="match status" value="1"/>
</dbReference>
<evidence type="ECO:0000256" key="2">
    <source>
        <dbReference type="ARBA" id="ARBA00004609"/>
    </source>
</evidence>
<keyword evidence="8 15" id="KW-0378">Hydrolase</keyword>
<sequence length="375" mass="39598">MSSFTKLIVVALAAVSVPFVSAQTYTNCNPLDETCSADSGLSKWSFYSDFTTGDSAFEDWNTTAGTVNSTSSGAAFVINEKGDAPTIKSNFYFFFGYVEVKMKIASGTGIISSIVFESDDLDEIDWEGIGTYNYEIETNYFGKDNTTTYDRATYPNVTTPADTFHTYAVDWTSSQIEWFVDGVSVRTLAYEDALDGKNFPQTPMTLRIGIWAGGDPDNGEGTIEWAGGETDYSDAPFSMYVESVKIINYNPADTYTYSDKTGDYTSIKLANTTSSGTTTSSVSSLSSSTTSSSSGSSTGASTATSTATSTGTISSSNRTISSNSTSSTPSPSSSTPSSSTSTASSASFTAAAANVLGLTMNPVVALPIAALFFFL</sequence>
<dbReference type="GO" id="GO:0005975">
    <property type="term" value="P:carbohydrate metabolic process"/>
    <property type="evidence" value="ECO:0007669"/>
    <property type="project" value="InterPro"/>
</dbReference>
<evidence type="ECO:0000256" key="15">
    <source>
        <dbReference type="PIRNR" id="PIRNR037299"/>
    </source>
</evidence>
<keyword evidence="6" id="KW-0808">Transferase</keyword>
<dbReference type="PIRSF" id="PIRSF037299">
    <property type="entry name" value="Glycosidase_CRH1_prd"/>
    <property type="match status" value="1"/>
</dbReference>
<keyword evidence="22" id="KW-1185">Reference proteome</keyword>
<feature type="domain" description="GH16" evidence="20">
    <location>
        <begin position="10"/>
        <end position="234"/>
    </location>
</feature>
<keyword evidence="9 15" id="KW-0472">Membrane</keyword>
<dbReference type="GO" id="GO:0031505">
    <property type="term" value="P:fungal-type cell wall organization"/>
    <property type="evidence" value="ECO:0007669"/>
    <property type="project" value="TreeGrafter"/>
</dbReference>
<feature type="region of interest" description="Disordered" evidence="18">
    <location>
        <begin position="273"/>
        <end position="341"/>
    </location>
</feature>
<dbReference type="GO" id="GO:0098552">
    <property type="term" value="C:side of membrane"/>
    <property type="evidence" value="ECO:0007669"/>
    <property type="project" value="UniProtKB-KW"/>
</dbReference>
<dbReference type="GeneID" id="70243330"/>
<feature type="active site" description="Proton donor" evidence="16">
    <location>
        <position position="127"/>
    </location>
</feature>
<evidence type="ECO:0000256" key="10">
    <source>
        <dbReference type="ARBA" id="ARBA00023180"/>
    </source>
</evidence>
<dbReference type="EMBL" id="JAJTJA010000005">
    <property type="protein sequence ID" value="KAH8698498.1"/>
    <property type="molecule type" value="Genomic_DNA"/>
</dbReference>
<evidence type="ECO:0000256" key="14">
    <source>
        <dbReference type="ARBA" id="ARBA00038074"/>
    </source>
</evidence>
<keyword evidence="17" id="KW-1015">Disulfide bond</keyword>
<dbReference type="PROSITE" id="PS51762">
    <property type="entry name" value="GH16_2"/>
    <property type="match status" value="1"/>
</dbReference>
<comment type="catalytic activity">
    <reaction evidence="1">
        <text>Random endo-hydrolysis of N-acetyl-beta-D-glucosaminide (1-&gt;4)-beta-linkages in chitin and chitodextrins.</text>
        <dbReference type="EC" id="3.2.1.14"/>
    </reaction>
</comment>
<evidence type="ECO:0000256" key="5">
    <source>
        <dbReference type="ARBA" id="ARBA00022676"/>
    </source>
</evidence>
<evidence type="ECO:0000256" key="1">
    <source>
        <dbReference type="ARBA" id="ARBA00000822"/>
    </source>
</evidence>
<feature type="disulfide bond" evidence="17">
    <location>
        <begin position="28"/>
        <end position="35"/>
    </location>
</feature>
<protein>
    <recommendedName>
        <fullName evidence="15">Crh-like protein</fullName>
        <ecNumber evidence="15">3.2.-.-</ecNumber>
    </recommendedName>
</protein>
<dbReference type="PANTHER" id="PTHR10963">
    <property type="entry name" value="GLYCOSYL HYDROLASE-RELATED"/>
    <property type="match status" value="1"/>
</dbReference>
<evidence type="ECO:0000313" key="21">
    <source>
        <dbReference type="EMBL" id="KAH8698498.1"/>
    </source>
</evidence>
<dbReference type="Pfam" id="PF00722">
    <property type="entry name" value="Glyco_hydro_16"/>
    <property type="match status" value="1"/>
</dbReference>
<evidence type="ECO:0000256" key="18">
    <source>
        <dbReference type="SAM" id="MobiDB-lite"/>
    </source>
</evidence>
<evidence type="ECO:0000256" key="9">
    <source>
        <dbReference type="ARBA" id="ARBA00023136"/>
    </source>
</evidence>
<dbReference type="GO" id="GO:0009277">
    <property type="term" value="C:fungal-type cell wall"/>
    <property type="evidence" value="ECO:0007669"/>
    <property type="project" value="TreeGrafter"/>
</dbReference>
<reference evidence="21" key="1">
    <citation type="submission" date="2021-12" db="EMBL/GenBank/DDBJ databases">
        <title>Convergent genome expansion in fungi linked to evolution of root-endophyte symbiosis.</title>
        <authorList>
            <consortium name="DOE Joint Genome Institute"/>
            <person name="Ke Y.-H."/>
            <person name="Bonito G."/>
            <person name="Liao H.-L."/>
            <person name="Looney B."/>
            <person name="Rojas-Flechas A."/>
            <person name="Nash J."/>
            <person name="Hameed K."/>
            <person name="Schadt C."/>
            <person name="Martin F."/>
            <person name="Crous P.W."/>
            <person name="Miettinen O."/>
            <person name="Magnuson J.K."/>
            <person name="Labbe J."/>
            <person name="Jacobson D."/>
            <person name="Doktycz M.J."/>
            <person name="Veneault-Fourrey C."/>
            <person name="Kuo A."/>
            <person name="Mondo S."/>
            <person name="Calhoun S."/>
            <person name="Riley R."/>
            <person name="Ohm R."/>
            <person name="LaButti K."/>
            <person name="Andreopoulos B."/>
            <person name="Pangilinan J."/>
            <person name="Nolan M."/>
            <person name="Tritt A."/>
            <person name="Clum A."/>
            <person name="Lipzen A."/>
            <person name="Daum C."/>
            <person name="Barry K."/>
            <person name="Grigoriev I.V."/>
            <person name="Vilgalys R."/>
        </authorList>
    </citation>
    <scope>NUCLEOTIDE SEQUENCE</scope>
    <source>
        <strain evidence="21">PMI_201</strain>
    </source>
</reference>
<dbReference type="InterPro" id="IPR013320">
    <property type="entry name" value="ConA-like_dom_sf"/>
</dbReference>
<evidence type="ECO:0000256" key="4">
    <source>
        <dbReference type="ARBA" id="ARBA00022622"/>
    </source>
</evidence>
<dbReference type="SUPFAM" id="SSF49899">
    <property type="entry name" value="Concanavalin A-like lectins/glucanases"/>
    <property type="match status" value="1"/>
</dbReference>
<keyword evidence="3" id="KW-1003">Cell membrane</keyword>
<accession>A0AAD4KSR5</accession>
<evidence type="ECO:0000313" key="22">
    <source>
        <dbReference type="Proteomes" id="UP001201262"/>
    </source>
</evidence>
<gene>
    <name evidence="21" type="ORF">BGW36DRAFT_339641</name>
</gene>